<dbReference type="KEGG" id="pabs:JIR001_05870"/>
<organism evidence="1 2">
    <name type="scientific">Polycladomyces abyssicola</name>
    <dbReference type="NCBI Taxonomy" id="1125966"/>
    <lineage>
        <taxon>Bacteria</taxon>
        <taxon>Bacillati</taxon>
        <taxon>Bacillota</taxon>
        <taxon>Bacilli</taxon>
        <taxon>Bacillales</taxon>
        <taxon>Thermoactinomycetaceae</taxon>
        <taxon>Polycladomyces</taxon>
    </lineage>
</organism>
<gene>
    <name evidence="1" type="ORF">JIR001_05870</name>
</gene>
<proteinExistence type="predicted"/>
<dbReference type="Proteomes" id="UP000677436">
    <property type="component" value="Chromosome"/>
</dbReference>
<dbReference type="AlphaFoldDB" id="A0A8D5ZJS6"/>
<evidence type="ECO:0000313" key="2">
    <source>
        <dbReference type="Proteomes" id="UP000677436"/>
    </source>
</evidence>
<protein>
    <submittedName>
        <fullName evidence="1">Uncharacterized protein</fullName>
    </submittedName>
</protein>
<dbReference type="EMBL" id="AP024601">
    <property type="protein sequence ID" value="BCU80804.1"/>
    <property type="molecule type" value="Genomic_DNA"/>
</dbReference>
<reference evidence="1" key="1">
    <citation type="journal article" date="2013" name="Int. J. Syst. Evol. Microbiol.">
        <title>Polycladomyces abyssicola gen. nov., sp. nov., a thermophilic filamentous bacterium isolated from hemipelagic sediment.</title>
        <authorList>
            <person name="Tsubouchi T."/>
            <person name="Shimane Y."/>
            <person name="Mori K."/>
            <person name="Usui K."/>
            <person name="Hiraki T."/>
            <person name="Tame A."/>
            <person name="Uematsu K."/>
            <person name="Maruyama T."/>
            <person name="Hatada Y."/>
        </authorList>
    </citation>
    <scope>NUCLEOTIDE SEQUENCE</scope>
    <source>
        <strain evidence="1">JIR-001</strain>
    </source>
</reference>
<name>A0A8D5ZJS6_9BACL</name>
<reference evidence="1" key="2">
    <citation type="journal article" date="2021" name="Microbiol. Resour. Announc.">
        <title>Complete Genome Sequence of Polycladomyces abyssicola JIR-001T, Isolated from Hemipelagic Sediment in Deep Seawater.</title>
        <authorList>
            <person name="Tsubouchi T."/>
            <person name="Kaneko Y."/>
        </authorList>
    </citation>
    <scope>NUCLEOTIDE SEQUENCE</scope>
    <source>
        <strain evidence="1">JIR-001</strain>
    </source>
</reference>
<keyword evidence="2" id="KW-1185">Reference proteome</keyword>
<sequence>MAYLSMHSGRTPSEIIGELENGEELYLRRDSHTFVIKSYDASLYIGYCIDPNLRFAESVPYGLRWLTKDEVLALIGTSEVNETI</sequence>
<accession>A0A8D5ZJS6</accession>
<evidence type="ECO:0000313" key="1">
    <source>
        <dbReference type="EMBL" id="BCU80804.1"/>
    </source>
</evidence>